<gene>
    <name evidence="1" type="ORF">QAD02_007877</name>
</gene>
<organism evidence="1 2">
    <name type="scientific">Eretmocerus hayati</name>
    <dbReference type="NCBI Taxonomy" id="131215"/>
    <lineage>
        <taxon>Eukaryota</taxon>
        <taxon>Metazoa</taxon>
        <taxon>Ecdysozoa</taxon>
        <taxon>Arthropoda</taxon>
        <taxon>Hexapoda</taxon>
        <taxon>Insecta</taxon>
        <taxon>Pterygota</taxon>
        <taxon>Neoptera</taxon>
        <taxon>Endopterygota</taxon>
        <taxon>Hymenoptera</taxon>
        <taxon>Apocrita</taxon>
        <taxon>Proctotrupomorpha</taxon>
        <taxon>Chalcidoidea</taxon>
        <taxon>Aphelinidae</taxon>
        <taxon>Aphelininae</taxon>
        <taxon>Eretmocerus</taxon>
    </lineage>
</organism>
<comment type="caution">
    <text evidence="1">The sequence shown here is derived from an EMBL/GenBank/DDBJ whole genome shotgun (WGS) entry which is preliminary data.</text>
</comment>
<keyword evidence="2" id="KW-1185">Reference proteome</keyword>
<sequence length="156" mass="17801">MRAMGRFSRNGPPLLSRIYRPSVQPDMDRIDATENPSTKIVVHQKHRPNTVHFSDFYLDIPLAPNFVSSSDESKLDDAAQSNTAYFLSNFHGSSMEYLCDYQEWRGDRDDASIQFNILHLQSLLVIVKKLLSTELLTFLDSEAQKVIIQSDDIIPP</sequence>
<reference evidence="1" key="1">
    <citation type="submission" date="2023-04" db="EMBL/GenBank/DDBJ databases">
        <title>A chromosome-level genome assembly of the parasitoid wasp Eretmocerus hayati.</title>
        <authorList>
            <person name="Zhong Y."/>
            <person name="Liu S."/>
            <person name="Liu Y."/>
        </authorList>
    </citation>
    <scope>NUCLEOTIDE SEQUENCE</scope>
    <source>
        <strain evidence="1">ZJU_SS_LIU_2023</strain>
    </source>
</reference>
<dbReference type="Proteomes" id="UP001239111">
    <property type="component" value="Chromosome 4"/>
</dbReference>
<protein>
    <submittedName>
        <fullName evidence="1">Uncharacterized protein</fullName>
    </submittedName>
</protein>
<evidence type="ECO:0000313" key="2">
    <source>
        <dbReference type="Proteomes" id="UP001239111"/>
    </source>
</evidence>
<dbReference type="EMBL" id="CM056744">
    <property type="protein sequence ID" value="KAJ8666215.1"/>
    <property type="molecule type" value="Genomic_DNA"/>
</dbReference>
<proteinExistence type="predicted"/>
<accession>A0ACC2N4V8</accession>
<evidence type="ECO:0000313" key="1">
    <source>
        <dbReference type="EMBL" id="KAJ8666215.1"/>
    </source>
</evidence>
<name>A0ACC2N4V8_9HYME</name>